<dbReference type="Proteomes" id="UP000438429">
    <property type="component" value="Unassembled WGS sequence"/>
</dbReference>
<proteinExistence type="predicted"/>
<organism evidence="1 2">
    <name type="scientific">Scophthalmus maximus</name>
    <name type="common">Turbot</name>
    <name type="synonym">Psetta maxima</name>
    <dbReference type="NCBI Taxonomy" id="52904"/>
    <lineage>
        <taxon>Eukaryota</taxon>
        <taxon>Metazoa</taxon>
        <taxon>Chordata</taxon>
        <taxon>Craniata</taxon>
        <taxon>Vertebrata</taxon>
        <taxon>Euteleostomi</taxon>
        <taxon>Actinopterygii</taxon>
        <taxon>Neopterygii</taxon>
        <taxon>Teleostei</taxon>
        <taxon>Neoteleostei</taxon>
        <taxon>Acanthomorphata</taxon>
        <taxon>Carangaria</taxon>
        <taxon>Pleuronectiformes</taxon>
        <taxon>Pleuronectoidei</taxon>
        <taxon>Scophthalmidae</taxon>
        <taxon>Scophthalmus</taxon>
    </lineage>
</organism>
<name>A0A6A4SEJ3_SCOMX</name>
<reference evidence="1 2" key="1">
    <citation type="submission" date="2019-06" db="EMBL/GenBank/DDBJ databases">
        <title>Draft genomes of female and male turbot (Scophthalmus maximus).</title>
        <authorList>
            <person name="Xu H."/>
            <person name="Xu X.-W."/>
            <person name="Shao C."/>
            <person name="Chen S."/>
        </authorList>
    </citation>
    <scope>NUCLEOTIDE SEQUENCE [LARGE SCALE GENOMIC DNA]</scope>
    <source>
        <strain evidence="1">Ysfricsl-2016a</strain>
        <tissue evidence="1">Blood</tissue>
    </source>
</reference>
<dbReference type="EMBL" id="VEVO01000015">
    <property type="protein sequence ID" value="KAF0030658.1"/>
    <property type="molecule type" value="Genomic_DNA"/>
</dbReference>
<dbReference type="AlphaFoldDB" id="A0A6A4SEJ3"/>
<sequence length="201" mass="22323">MSSGLQPSAALSKLAPGLSLCCYVYDEIMCRAERTWWCLELRRFLQPPPRDVSIAVARRQPPDDPRRTLSLCDQCPLIWSPLLSFSAAAHRAPCSRHRRSRQPTNCTLKVAVCGDAATGRAVGVTNTVLGSYGRPSCGRCLRAQRGEKERKTNRCHNSSIMTPEHDPLTVGNGVKSDSLSSVLKLFFMNWFLLHVRSCGHL</sequence>
<accession>A0A6A4SEJ3</accession>
<protein>
    <submittedName>
        <fullName evidence="1">Uncharacterized protein</fullName>
    </submittedName>
</protein>
<comment type="caution">
    <text evidence="1">The sequence shown here is derived from an EMBL/GenBank/DDBJ whole genome shotgun (WGS) entry which is preliminary data.</text>
</comment>
<evidence type="ECO:0000313" key="1">
    <source>
        <dbReference type="EMBL" id="KAF0030658.1"/>
    </source>
</evidence>
<evidence type="ECO:0000313" key="2">
    <source>
        <dbReference type="Proteomes" id="UP000438429"/>
    </source>
</evidence>
<gene>
    <name evidence="1" type="ORF">F2P81_017389</name>
</gene>